<gene>
    <name evidence="1" type="ORF">CLV97_11050</name>
</gene>
<keyword evidence="2" id="KW-1185">Reference proteome</keyword>
<proteinExistence type="predicted"/>
<comment type="caution">
    <text evidence="1">The sequence shown here is derived from an EMBL/GenBank/DDBJ whole genome shotgun (WGS) entry which is preliminary data.</text>
</comment>
<sequence>MGSRFFRGPIFFKKNPPSIRRASTFRAPSFMARTSPDFVQHFRFVEGWRQLFHAFHLSNGTLPARRGIPRTQPSVAIRFRKAPSPPPFPCFLPFPVEKRFPLIIRGRNLHLPKLPEMDIPRRFQLSPRGIKRRGFIHPREQVRKFLRKKRRGKEAIAFPLPLEPRRAVGAGRTWTGHLPLFVQGRRLPPFRIRLLQRRNAKIITRSRGTQPTFARRLHRTARFNINASRRVMTCSSTIKSINRWDNSLYRGDCFNFSTSSGVNKR</sequence>
<dbReference type="EMBL" id="PVNE01000010">
    <property type="protein sequence ID" value="PRX40859.1"/>
    <property type="molecule type" value="Genomic_DNA"/>
</dbReference>
<accession>A0A2T0LF74</accession>
<protein>
    <submittedName>
        <fullName evidence="1">Uncharacterized protein</fullName>
    </submittedName>
</protein>
<reference evidence="1 2" key="1">
    <citation type="submission" date="2018-03" db="EMBL/GenBank/DDBJ databases">
        <title>Genomic Encyclopedia of Archaeal and Bacterial Type Strains, Phase II (KMG-II): from individual species to whole genera.</title>
        <authorList>
            <person name="Goeker M."/>
        </authorList>
    </citation>
    <scope>NUCLEOTIDE SEQUENCE [LARGE SCALE GENOMIC DNA]</scope>
    <source>
        <strain evidence="1 2">DSM 44946</strain>
    </source>
</reference>
<dbReference type="Proteomes" id="UP000237797">
    <property type="component" value="Unassembled WGS sequence"/>
</dbReference>
<evidence type="ECO:0000313" key="2">
    <source>
        <dbReference type="Proteomes" id="UP000237797"/>
    </source>
</evidence>
<evidence type="ECO:0000313" key="1">
    <source>
        <dbReference type="EMBL" id="PRX40859.1"/>
    </source>
</evidence>
<organism evidence="1 2">
    <name type="scientific">Planifilum fimeticola</name>
    <dbReference type="NCBI Taxonomy" id="201975"/>
    <lineage>
        <taxon>Bacteria</taxon>
        <taxon>Bacillati</taxon>
        <taxon>Bacillota</taxon>
        <taxon>Bacilli</taxon>
        <taxon>Bacillales</taxon>
        <taxon>Thermoactinomycetaceae</taxon>
        <taxon>Planifilum</taxon>
    </lineage>
</organism>
<name>A0A2T0LF74_9BACL</name>
<dbReference type="AlphaFoldDB" id="A0A2T0LF74"/>